<accession>A0A6M2DXP8</accession>
<keyword evidence="1" id="KW-0472">Membrane</keyword>
<organism evidence="2">
    <name type="scientific">Xenopsylla cheopis</name>
    <name type="common">Oriental rat flea</name>
    <name type="synonym">Pulex cheopis</name>
    <dbReference type="NCBI Taxonomy" id="163159"/>
    <lineage>
        <taxon>Eukaryota</taxon>
        <taxon>Metazoa</taxon>
        <taxon>Ecdysozoa</taxon>
        <taxon>Arthropoda</taxon>
        <taxon>Hexapoda</taxon>
        <taxon>Insecta</taxon>
        <taxon>Pterygota</taxon>
        <taxon>Neoptera</taxon>
        <taxon>Endopterygota</taxon>
        <taxon>Siphonaptera</taxon>
        <taxon>Pulicidae</taxon>
        <taxon>Xenopsyllinae</taxon>
        <taxon>Xenopsylla</taxon>
    </lineage>
</organism>
<feature type="transmembrane region" description="Helical" evidence="1">
    <location>
        <begin position="34"/>
        <end position="57"/>
    </location>
</feature>
<keyword evidence="1" id="KW-0812">Transmembrane</keyword>
<name>A0A6M2DXP8_XENCH</name>
<reference evidence="2" key="1">
    <citation type="submission" date="2020-03" db="EMBL/GenBank/DDBJ databases">
        <title>Transcriptomic Profiling of the Digestive Tract of the Rat Flea, Xenopsylla cheopis, Following Blood Feeding and Infection with Yersinia pestis.</title>
        <authorList>
            <person name="Bland D.M."/>
            <person name="Martens C.A."/>
            <person name="Virtaneva K."/>
            <person name="Kanakabandi K."/>
            <person name="Long D."/>
            <person name="Rosenke R."/>
            <person name="Saturday G.A."/>
            <person name="Hoyt F.H."/>
            <person name="Bruno D.P."/>
            <person name="Ribeiro J.M.C."/>
            <person name="Hinnebusch J."/>
        </authorList>
    </citation>
    <scope>NUCLEOTIDE SEQUENCE</scope>
</reference>
<dbReference type="EMBL" id="GIIL01007410">
    <property type="protein sequence ID" value="NOV51136.1"/>
    <property type="molecule type" value="Transcribed_RNA"/>
</dbReference>
<evidence type="ECO:0000313" key="2">
    <source>
        <dbReference type="EMBL" id="NOV51136.1"/>
    </source>
</evidence>
<keyword evidence="1" id="KW-1133">Transmembrane helix</keyword>
<sequence length="67" mass="6777">MLGIIPSGVLAAIPAVLCCAANAGGSSTFFKFKLLTLVFVSWSATILTDLAAAVAVASTCSESHTLF</sequence>
<dbReference type="AlphaFoldDB" id="A0A6M2DXP8"/>
<protein>
    <submittedName>
        <fullName evidence="2">Putative product</fullName>
    </submittedName>
</protein>
<evidence type="ECO:0000256" key="1">
    <source>
        <dbReference type="SAM" id="Phobius"/>
    </source>
</evidence>
<proteinExistence type="predicted"/>